<comment type="catalytic activity">
    <reaction evidence="7 8">
        <text>L-histidinol phosphate + H2O = L-histidinol + phosphate</text>
        <dbReference type="Rhea" id="RHEA:14465"/>
        <dbReference type="ChEBI" id="CHEBI:15377"/>
        <dbReference type="ChEBI" id="CHEBI:43474"/>
        <dbReference type="ChEBI" id="CHEBI:57699"/>
        <dbReference type="ChEBI" id="CHEBI:57980"/>
        <dbReference type="EC" id="3.1.3.15"/>
    </reaction>
</comment>
<evidence type="ECO:0000313" key="11">
    <source>
        <dbReference type="Proteomes" id="UP000184148"/>
    </source>
</evidence>
<dbReference type="Gene3D" id="3.20.20.140">
    <property type="entry name" value="Metal-dependent hydrolases"/>
    <property type="match status" value="1"/>
</dbReference>
<dbReference type="NCBIfam" id="TIGR01856">
    <property type="entry name" value="hisJ_fam"/>
    <property type="match status" value="1"/>
</dbReference>
<organism evidence="10 11">
    <name type="scientific">Desulforamulus putei DSM 12395</name>
    <dbReference type="NCBI Taxonomy" id="1121429"/>
    <lineage>
        <taxon>Bacteria</taxon>
        <taxon>Bacillati</taxon>
        <taxon>Bacillota</taxon>
        <taxon>Clostridia</taxon>
        <taxon>Eubacteriales</taxon>
        <taxon>Peptococcaceae</taxon>
        <taxon>Desulforamulus</taxon>
    </lineage>
</organism>
<sequence length="282" mass="32335">MYLADYHVHPGYSMDAEPCSIEQYCQRAVELGLQEICFTTHFECDPRRKHIDWLVRLNGRYHPMDRWSWIDHYLHDIERAKGIFKSAGLKVKAGLEVGYDVGLEAVIEELVTNYPWDFILGSVHCLNHIAISSGRESPFYFRGRTAKQVCLDYYKILQEAVSTGFFDCVGHLDIYRRHGLDYLGEEINQAELEHAERIFKQISRQGMGLEINTSGRRKGQDFFPSGRLLKLAKECGITIFTMGSDAHRISELGQGLVQATELLHTHGLCLHSFEKRIPTAVK</sequence>
<evidence type="ECO:0000256" key="2">
    <source>
        <dbReference type="ARBA" id="ARBA00009152"/>
    </source>
</evidence>
<keyword evidence="4 8" id="KW-0028">Amino-acid biosynthesis</keyword>
<evidence type="ECO:0000259" key="9">
    <source>
        <dbReference type="Pfam" id="PF02811"/>
    </source>
</evidence>
<dbReference type="PANTHER" id="PTHR21039">
    <property type="entry name" value="HISTIDINOL PHOSPHATASE-RELATED"/>
    <property type="match status" value="1"/>
</dbReference>
<dbReference type="GO" id="GO:0004401">
    <property type="term" value="F:histidinol-phosphatase activity"/>
    <property type="evidence" value="ECO:0007669"/>
    <property type="project" value="UniProtKB-UniRule"/>
</dbReference>
<evidence type="ECO:0000256" key="6">
    <source>
        <dbReference type="ARBA" id="ARBA00023102"/>
    </source>
</evidence>
<reference evidence="11" key="1">
    <citation type="submission" date="2016-11" db="EMBL/GenBank/DDBJ databases">
        <authorList>
            <person name="Varghese N."/>
            <person name="Submissions S."/>
        </authorList>
    </citation>
    <scope>NUCLEOTIDE SEQUENCE [LARGE SCALE GENOMIC DNA]</scope>
    <source>
        <strain evidence="11">DSM 12395</strain>
    </source>
</reference>
<dbReference type="EC" id="3.1.3.15" evidence="3 8"/>
<dbReference type="Pfam" id="PF02811">
    <property type="entry name" value="PHP"/>
    <property type="match status" value="1"/>
</dbReference>
<dbReference type="GO" id="GO:0005737">
    <property type="term" value="C:cytoplasm"/>
    <property type="evidence" value="ECO:0007669"/>
    <property type="project" value="TreeGrafter"/>
</dbReference>
<gene>
    <name evidence="10" type="ORF">SAMN02745133_01363</name>
</gene>
<accession>A0A1M4X4D7</accession>
<name>A0A1M4X4D7_9FIRM</name>
<evidence type="ECO:0000256" key="4">
    <source>
        <dbReference type="ARBA" id="ARBA00022605"/>
    </source>
</evidence>
<evidence type="ECO:0000256" key="8">
    <source>
        <dbReference type="RuleBase" id="RU366003"/>
    </source>
</evidence>
<feature type="domain" description="PHP" evidence="9">
    <location>
        <begin position="5"/>
        <end position="214"/>
    </location>
</feature>
<protein>
    <recommendedName>
        <fullName evidence="3 8">Histidinol-phosphatase</fullName>
        <shortName evidence="8">HolPase</shortName>
        <ecNumber evidence="3 8">3.1.3.15</ecNumber>
    </recommendedName>
</protein>
<dbReference type="AlphaFoldDB" id="A0A1M4X4D7"/>
<evidence type="ECO:0000256" key="1">
    <source>
        <dbReference type="ARBA" id="ARBA00004970"/>
    </source>
</evidence>
<dbReference type="STRING" id="1121429.SAMN02745133_01363"/>
<dbReference type="SUPFAM" id="SSF89550">
    <property type="entry name" value="PHP domain-like"/>
    <property type="match status" value="1"/>
</dbReference>
<dbReference type="RefSeq" id="WP_073237688.1">
    <property type="nucleotide sequence ID" value="NZ_FQUY01000007.1"/>
</dbReference>
<dbReference type="InterPro" id="IPR016195">
    <property type="entry name" value="Pol/histidinol_Pase-like"/>
</dbReference>
<comment type="similarity">
    <text evidence="2 8">Belongs to the PHP hydrolase family. HisK subfamily.</text>
</comment>
<comment type="pathway">
    <text evidence="1 8">Amino-acid biosynthesis; L-histidine biosynthesis; L-histidine from 5-phospho-alpha-D-ribose 1-diphosphate: step 8/9.</text>
</comment>
<dbReference type="EMBL" id="FQUY01000007">
    <property type="protein sequence ID" value="SHE88354.1"/>
    <property type="molecule type" value="Genomic_DNA"/>
</dbReference>
<evidence type="ECO:0000313" key="10">
    <source>
        <dbReference type="EMBL" id="SHE88354.1"/>
    </source>
</evidence>
<dbReference type="OrthoDB" id="9775255at2"/>
<dbReference type="CDD" id="cd12110">
    <property type="entry name" value="PHP_HisPPase_Hisj_like"/>
    <property type="match status" value="1"/>
</dbReference>
<dbReference type="PANTHER" id="PTHR21039:SF0">
    <property type="entry name" value="HISTIDINOL-PHOSPHATASE"/>
    <property type="match status" value="1"/>
</dbReference>
<keyword evidence="6 8" id="KW-0368">Histidine biosynthesis</keyword>
<evidence type="ECO:0000256" key="3">
    <source>
        <dbReference type="ARBA" id="ARBA00013085"/>
    </source>
</evidence>
<dbReference type="InterPro" id="IPR004013">
    <property type="entry name" value="PHP_dom"/>
</dbReference>
<dbReference type="UniPathway" id="UPA00031">
    <property type="reaction ID" value="UER00013"/>
</dbReference>
<keyword evidence="5 8" id="KW-0378">Hydrolase</keyword>
<dbReference type="GO" id="GO:0000105">
    <property type="term" value="P:L-histidine biosynthetic process"/>
    <property type="evidence" value="ECO:0007669"/>
    <property type="project" value="UniProtKB-UniRule"/>
</dbReference>
<keyword evidence="11" id="KW-1185">Reference proteome</keyword>
<dbReference type="InterPro" id="IPR010140">
    <property type="entry name" value="Histidinol_P_phosphatase_HisJ"/>
</dbReference>
<dbReference type="Proteomes" id="UP000184148">
    <property type="component" value="Unassembled WGS sequence"/>
</dbReference>
<evidence type="ECO:0000256" key="7">
    <source>
        <dbReference type="ARBA" id="ARBA00049158"/>
    </source>
</evidence>
<proteinExistence type="inferred from homology"/>
<evidence type="ECO:0000256" key="5">
    <source>
        <dbReference type="ARBA" id="ARBA00022801"/>
    </source>
</evidence>